<dbReference type="NCBIfam" id="NF037995">
    <property type="entry name" value="TRAP_S1"/>
    <property type="match status" value="1"/>
</dbReference>
<dbReference type="InterPro" id="IPR038404">
    <property type="entry name" value="TRAP_DctP_sf"/>
</dbReference>
<dbReference type="PANTHER" id="PTHR33376">
    <property type="match status" value="1"/>
</dbReference>
<dbReference type="GO" id="GO:0055085">
    <property type="term" value="P:transmembrane transport"/>
    <property type="evidence" value="ECO:0007669"/>
    <property type="project" value="InterPro"/>
</dbReference>
<keyword evidence="2" id="KW-0813">Transport</keyword>
<evidence type="ECO:0000256" key="1">
    <source>
        <dbReference type="ARBA" id="ARBA00009023"/>
    </source>
</evidence>
<dbReference type="InterPro" id="IPR004682">
    <property type="entry name" value="TRAP_DctP"/>
</dbReference>
<name>A0A4V1LQI2_9BACT</name>
<proteinExistence type="inferred from homology"/>
<dbReference type="OrthoDB" id="8690069at2"/>
<keyword evidence="5" id="KW-1185">Reference proteome</keyword>
<sequence length="353" mass="40172">MTKYALKCVISSIIILPILFFSGCKGKEKEHKVEEKKDAPILGEYILKFSHVVSPNTPKGKAASFFEKRLEELSEGRIDVQVYPSSQLYKDNAVLKALKLDTVQMAAPSFSKFGKIVPQLALFDLPFLFKDMAHIHRVQDGKEGQKLKDMVNAKGYIALAFWDNNFKQLSSSKKPLILPEDAKGQKFRIMSSKVLEEQFNVIGANPQMMPFSEVYSGLQQGVIDGQENTISNIYTKKFHEVQKYLTMTNHGYLGYLVVMSEEFWNSLPQDLQKAVVQAMKEATAKQREYAQELNAKQFNLIKEYAKQSGKLEIINLTKEQKDAWRRAVSKIYPDFYDSNKIGEDLIKGVLATE</sequence>
<dbReference type="Pfam" id="PF03480">
    <property type="entry name" value="DctP"/>
    <property type="match status" value="1"/>
</dbReference>
<dbReference type="EMBL" id="PDKO01000001">
    <property type="protein sequence ID" value="RXJ64788.1"/>
    <property type="molecule type" value="Genomic_DNA"/>
</dbReference>
<dbReference type="GO" id="GO:0030288">
    <property type="term" value="C:outer membrane-bounded periplasmic space"/>
    <property type="evidence" value="ECO:0007669"/>
    <property type="project" value="InterPro"/>
</dbReference>
<dbReference type="RefSeq" id="WP_129081155.1">
    <property type="nucleotide sequence ID" value="NZ_CP041070.1"/>
</dbReference>
<accession>A0A4V1LQI2</accession>
<evidence type="ECO:0000256" key="2">
    <source>
        <dbReference type="ARBA" id="ARBA00022448"/>
    </source>
</evidence>
<reference evidence="4 5" key="1">
    <citation type="submission" date="2017-10" db="EMBL/GenBank/DDBJ databases">
        <title>Genomics of the genus Arcobacter.</title>
        <authorList>
            <person name="Perez-Cataluna A."/>
            <person name="Figueras M.J."/>
        </authorList>
    </citation>
    <scope>NUCLEOTIDE SEQUENCE [LARGE SCALE GENOMIC DNA]</scope>
    <source>
        <strain evidence="4 5">DSM 24636</strain>
    </source>
</reference>
<dbReference type="Gene3D" id="3.40.190.170">
    <property type="entry name" value="Bacterial extracellular solute-binding protein, family 7"/>
    <property type="match status" value="1"/>
</dbReference>
<dbReference type="NCBIfam" id="TIGR00787">
    <property type="entry name" value="dctP"/>
    <property type="match status" value="1"/>
</dbReference>
<evidence type="ECO:0000313" key="4">
    <source>
        <dbReference type="EMBL" id="RXJ64788.1"/>
    </source>
</evidence>
<keyword evidence="3" id="KW-0732">Signal</keyword>
<dbReference type="STRING" id="877500.GCA_000935065_02262"/>
<dbReference type="PANTHER" id="PTHR33376:SF7">
    <property type="entry name" value="C4-DICARBOXYLATE-BINDING PROTEIN DCTB"/>
    <property type="match status" value="1"/>
</dbReference>
<comment type="similarity">
    <text evidence="1">Belongs to the bacterial solute-binding protein 7 family.</text>
</comment>
<dbReference type="PIRSF" id="PIRSF006470">
    <property type="entry name" value="DctB"/>
    <property type="match status" value="1"/>
</dbReference>
<organism evidence="4 5">
    <name type="scientific">Halarcobacter anaerophilus</name>
    <dbReference type="NCBI Taxonomy" id="877500"/>
    <lineage>
        <taxon>Bacteria</taxon>
        <taxon>Pseudomonadati</taxon>
        <taxon>Campylobacterota</taxon>
        <taxon>Epsilonproteobacteria</taxon>
        <taxon>Campylobacterales</taxon>
        <taxon>Arcobacteraceae</taxon>
        <taxon>Halarcobacter</taxon>
    </lineage>
</organism>
<evidence type="ECO:0000313" key="5">
    <source>
        <dbReference type="Proteomes" id="UP000290191"/>
    </source>
</evidence>
<evidence type="ECO:0000256" key="3">
    <source>
        <dbReference type="ARBA" id="ARBA00022729"/>
    </source>
</evidence>
<comment type="caution">
    <text evidence="4">The sequence shown here is derived from an EMBL/GenBank/DDBJ whole genome shotgun (WGS) entry which is preliminary data.</text>
</comment>
<dbReference type="CDD" id="cd13674">
    <property type="entry name" value="PBP2_TRAP_SBP_like_1"/>
    <property type="match status" value="1"/>
</dbReference>
<protein>
    <submittedName>
        <fullName evidence="4">C4-dicarboxylate ABC transporter</fullName>
    </submittedName>
</protein>
<dbReference type="Proteomes" id="UP000290191">
    <property type="component" value="Unassembled WGS sequence"/>
</dbReference>
<dbReference type="AlphaFoldDB" id="A0A4V1LQI2"/>
<dbReference type="InterPro" id="IPR018389">
    <property type="entry name" value="DctP_fam"/>
</dbReference>
<dbReference type="GO" id="GO:0015740">
    <property type="term" value="P:C4-dicarboxylate transport"/>
    <property type="evidence" value="ECO:0007669"/>
    <property type="project" value="TreeGrafter"/>
</dbReference>
<gene>
    <name evidence="4" type="ORF">CRV06_02205</name>
</gene>
<dbReference type="PROSITE" id="PS51257">
    <property type="entry name" value="PROKAR_LIPOPROTEIN"/>
    <property type="match status" value="1"/>
</dbReference>